<sequence length="238" mass="27320">MASQTWIAPRGRHKGTHLVRSLPKRESPTYRPPPRPSVSVLDNNGLSTMGKSQSKLSPEQLADLQKNTYFDKKELQQWYKGFRKDCPSGQLDKAAFSTIYRQFFPFGDPGEFADYVFNVFDANQNGTIDFKEFICALSVTSRGHLDEKLKWAFQLYDIDKDGTITYDEMLQIVQSIYKMTGEMVKLPSDEDTPEKRVDKIFRNMDRDKDAKLTFDEFVEGSKQDPTIVKALSLYDGLV</sequence>
<feature type="domain" description="EF-hand" evidence="9">
    <location>
        <begin position="192"/>
        <end position="227"/>
    </location>
</feature>
<evidence type="ECO:0000256" key="3">
    <source>
        <dbReference type="ARBA" id="ARBA00022723"/>
    </source>
</evidence>
<keyword evidence="5" id="KW-0106">Calcium</keyword>
<dbReference type="Proteomes" id="UP000623467">
    <property type="component" value="Unassembled WGS sequence"/>
</dbReference>
<evidence type="ECO:0000256" key="1">
    <source>
        <dbReference type="ARBA" id="ARBA00006049"/>
    </source>
</evidence>
<feature type="region of interest" description="Disordered" evidence="8">
    <location>
        <begin position="1"/>
        <end position="44"/>
    </location>
</feature>
<dbReference type="GO" id="GO:0016020">
    <property type="term" value="C:membrane"/>
    <property type="evidence" value="ECO:0007669"/>
    <property type="project" value="TreeGrafter"/>
</dbReference>
<gene>
    <name evidence="10" type="ORF">MSAN_01440500</name>
</gene>
<evidence type="ECO:0000256" key="8">
    <source>
        <dbReference type="SAM" id="MobiDB-lite"/>
    </source>
</evidence>
<evidence type="ECO:0000313" key="10">
    <source>
        <dbReference type="EMBL" id="KAF7355245.1"/>
    </source>
</evidence>
<accession>A0A8H6Y6N1</accession>
<keyword evidence="3" id="KW-0479">Metal-binding</keyword>
<evidence type="ECO:0000256" key="6">
    <source>
        <dbReference type="ARBA" id="ARBA00023288"/>
    </source>
</evidence>
<comment type="caution">
    <text evidence="10">The sequence shown here is derived from an EMBL/GenBank/DDBJ whole genome shotgun (WGS) entry which is preliminary data.</text>
</comment>
<name>A0A8H6Y6N1_9AGAR</name>
<dbReference type="InterPro" id="IPR028846">
    <property type="entry name" value="Recoverin"/>
</dbReference>
<evidence type="ECO:0000256" key="5">
    <source>
        <dbReference type="ARBA" id="ARBA00022837"/>
    </source>
</evidence>
<dbReference type="SUPFAM" id="SSF47473">
    <property type="entry name" value="EF-hand"/>
    <property type="match status" value="1"/>
</dbReference>
<dbReference type="OrthoDB" id="191686at2759"/>
<dbReference type="GO" id="GO:0008047">
    <property type="term" value="F:enzyme activator activity"/>
    <property type="evidence" value="ECO:0007669"/>
    <property type="project" value="UniProtKB-ARBA"/>
</dbReference>
<dbReference type="Pfam" id="PF00036">
    <property type="entry name" value="EF-hand_1"/>
    <property type="match status" value="1"/>
</dbReference>
<dbReference type="PANTHER" id="PTHR23055">
    <property type="entry name" value="CALCIUM BINDING PROTEINS"/>
    <property type="match status" value="1"/>
</dbReference>
<reference evidence="10" key="1">
    <citation type="submission" date="2020-05" db="EMBL/GenBank/DDBJ databases">
        <title>Mycena genomes resolve the evolution of fungal bioluminescence.</title>
        <authorList>
            <person name="Tsai I.J."/>
        </authorList>
    </citation>
    <scope>NUCLEOTIDE SEQUENCE</scope>
    <source>
        <strain evidence="10">160909Yilan</strain>
    </source>
</reference>
<keyword evidence="11" id="KW-1185">Reference proteome</keyword>
<dbReference type="PROSITE" id="PS50222">
    <property type="entry name" value="EF_HAND_2"/>
    <property type="match status" value="3"/>
</dbReference>
<dbReference type="InterPro" id="IPR002048">
    <property type="entry name" value="EF_hand_dom"/>
</dbReference>
<dbReference type="InterPro" id="IPR018247">
    <property type="entry name" value="EF_Hand_1_Ca_BS"/>
</dbReference>
<dbReference type="Gene3D" id="1.10.238.10">
    <property type="entry name" value="EF-hand"/>
    <property type="match status" value="1"/>
</dbReference>
<evidence type="ECO:0000256" key="7">
    <source>
        <dbReference type="ARBA" id="ARBA00071944"/>
    </source>
</evidence>
<keyword evidence="2" id="KW-0519">Myristate</keyword>
<dbReference type="AlphaFoldDB" id="A0A8H6Y6N1"/>
<dbReference type="Pfam" id="PF13499">
    <property type="entry name" value="EF-hand_7"/>
    <property type="match status" value="1"/>
</dbReference>
<protein>
    <recommendedName>
        <fullName evidence="7">Calcium-binding protein NCS-1</fullName>
    </recommendedName>
</protein>
<dbReference type="FunFam" id="1.10.238.10:FF:000009">
    <property type="entry name" value="Visinin-like protein 1"/>
    <property type="match status" value="1"/>
</dbReference>
<dbReference type="InterPro" id="IPR011992">
    <property type="entry name" value="EF-hand-dom_pair"/>
</dbReference>
<feature type="domain" description="EF-hand" evidence="9">
    <location>
        <begin position="108"/>
        <end position="143"/>
    </location>
</feature>
<dbReference type="SMART" id="SM00054">
    <property type="entry name" value="EFh"/>
    <property type="match status" value="3"/>
</dbReference>
<organism evidence="10 11">
    <name type="scientific">Mycena sanguinolenta</name>
    <dbReference type="NCBI Taxonomy" id="230812"/>
    <lineage>
        <taxon>Eukaryota</taxon>
        <taxon>Fungi</taxon>
        <taxon>Dikarya</taxon>
        <taxon>Basidiomycota</taxon>
        <taxon>Agaricomycotina</taxon>
        <taxon>Agaricomycetes</taxon>
        <taxon>Agaricomycetidae</taxon>
        <taxon>Agaricales</taxon>
        <taxon>Marasmiineae</taxon>
        <taxon>Mycenaceae</taxon>
        <taxon>Mycena</taxon>
    </lineage>
</organism>
<keyword evidence="6" id="KW-0449">Lipoprotein</keyword>
<comment type="similarity">
    <text evidence="1">Belongs to the recoverin family.</text>
</comment>
<evidence type="ECO:0000259" key="9">
    <source>
        <dbReference type="PROSITE" id="PS50222"/>
    </source>
</evidence>
<dbReference type="CDD" id="cd00051">
    <property type="entry name" value="EFh"/>
    <property type="match status" value="2"/>
</dbReference>
<proteinExistence type="inferred from homology"/>
<dbReference type="EMBL" id="JACAZH010000011">
    <property type="protein sequence ID" value="KAF7355245.1"/>
    <property type="molecule type" value="Genomic_DNA"/>
</dbReference>
<evidence type="ECO:0000256" key="2">
    <source>
        <dbReference type="ARBA" id="ARBA00022707"/>
    </source>
</evidence>
<dbReference type="PANTHER" id="PTHR23055:SF178">
    <property type="entry name" value="NEUROCALCIN HOMOLOG"/>
    <property type="match status" value="1"/>
</dbReference>
<evidence type="ECO:0000313" key="11">
    <source>
        <dbReference type="Proteomes" id="UP000623467"/>
    </source>
</evidence>
<dbReference type="PRINTS" id="PR00450">
    <property type="entry name" value="RECOVERIN"/>
</dbReference>
<feature type="domain" description="EF-hand" evidence="9">
    <location>
        <begin position="144"/>
        <end position="179"/>
    </location>
</feature>
<evidence type="ECO:0000256" key="4">
    <source>
        <dbReference type="ARBA" id="ARBA00022737"/>
    </source>
</evidence>
<dbReference type="GO" id="GO:0005509">
    <property type="term" value="F:calcium ion binding"/>
    <property type="evidence" value="ECO:0007669"/>
    <property type="project" value="InterPro"/>
</dbReference>
<dbReference type="PROSITE" id="PS00018">
    <property type="entry name" value="EF_HAND_1"/>
    <property type="match status" value="2"/>
</dbReference>
<keyword evidence="4" id="KW-0677">Repeat</keyword>
<dbReference type="GO" id="GO:0005829">
    <property type="term" value="C:cytosol"/>
    <property type="evidence" value="ECO:0007669"/>
    <property type="project" value="TreeGrafter"/>
</dbReference>